<gene>
    <name evidence="1" type="ORF">A7Q10_05725</name>
</gene>
<evidence type="ECO:0000313" key="1">
    <source>
        <dbReference type="EMBL" id="TFE70580.1"/>
    </source>
</evidence>
<dbReference type="InterPro" id="IPR029033">
    <property type="entry name" value="His_PPase_superfam"/>
</dbReference>
<dbReference type="AlphaFoldDB" id="A0A4Y8PFE4"/>
<dbReference type="CDD" id="cd07067">
    <property type="entry name" value="HP_PGM_like"/>
    <property type="match status" value="1"/>
</dbReference>
<keyword evidence="2" id="KW-1185">Reference proteome</keyword>
<dbReference type="Proteomes" id="UP000297713">
    <property type="component" value="Unassembled WGS sequence"/>
</dbReference>
<dbReference type="SUPFAM" id="SSF53254">
    <property type="entry name" value="Phosphoglycerate mutase-like"/>
    <property type="match status" value="1"/>
</dbReference>
<comment type="caution">
    <text evidence="1">The sequence shown here is derived from an EMBL/GenBank/DDBJ whole genome shotgun (WGS) entry which is preliminary data.</text>
</comment>
<organism evidence="1 2">
    <name type="scientific">Methylacidiphilum caldifontis</name>
    <dbReference type="NCBI Taxonomy" id="2795386"/>
    <lineage>
        <taxon>Bacteria</taxon>
        <taxon>Pseudomonadati</taxon>
        <taxon>Verrucomicrobiota</taxon>
        <taxon>Methylacidiphilae</taxon>
        <taxon>Methylacidiphilales</taxon>
        <taxon>Methylacidiphilaceae</taxon>
        <taxon>Methylacidiphilum (ex Ratnadevi et al. 2023)</taxon>
    </lineage>
</organism>
<accession>A0A4Y8PFE4</accession>
<dbReference type="InterPro" id="IPR013078">
    <property type="entry name" value="His_Pase_superF_clade-1"/>
</dbReference>
<dbReference type="OrthoDB" id="9810154at2"/>
<protein>
    <submittedName>
        <fullName evidence="1">Phosphohistidine phosphatase</fullName>
    </submittedName>
</protein>
<dbReference type="RefSeq" id="WP_134439531.1">
    <property type="nucleotide sequence ID" value="NZ_LXQC01000113.1"/>
</dbReference>
<sequence>MDLILVQNAEALPKEQNPDRPLTAQGIKTASQLGNFLKSMGLNPKKIYHSPKERSQQTAEIIGRFFSNKVKLHLFKGLLPGDSVSDLLKEIKKIKEDSIIVGHEPTLSKLAVRLLVRTKISSFFQMEPGCCLWLSYDNETKEWSLRGFFRSQSLSVLFDNRVNGRTKRSKIPINQNTQTL</sequence>
<reference evidence="1 2" key="1">
    <citation type="submission" date="2016-05" db="EMBL/GenBank/DDBJ databases">
        <title>Diversity and Homogeneity among Thermoacidophilic Verrucomicrobia Methanotrophs Linked with Geographical Origin.</title>
        <authorList>
            <person name="Erikstad H.-A."/>
            <person name="Smestad N.B."/>
            <person name="Ceballos R.M."/>
            <person name="Birkeland N.-K."/>
        </authorList>
    </citation>
    <scope>NUCLEOTIDE SEQUENCE [LARGE SCALE GENOMIC DNA]</scope>
    <source>
        <strain evidence="1 2">Phi</strain>
    </source>
</reference>
<name>A0A4Y8PFE4_9BACT</name>
<dbReference type="Gene3D" id="3.40.50.1240">
    <property type="entry name" value="Phosphoglycerate mutase-like"/>
    <property type="match status" value="1"/>
</dbReference>
<evidence type="ECO:0000313" key="2">
    <source>
        <dbReference type="Proteomes" id="UP000297713"/>
    </source>
</evidence>
<proteinExistence type="predicted"/>
<dbReference type="Pfam" id="PF00300">
    <property type="entry name" value="His_Phos_1"/>
    <property type="match status" value="1"/>
</dbReference>
<dbReference type="EMBL" id="LXQC01000113">
    <property type="protein sequence ID" value="TFE70580.1"/>
    <property type="molecule type" value="Genomic_DNA"/>
</dbReference>